<keyword evidence="1" id="KW-1133">Transmembrane helix</keyword>
<evidence type="ECO:0000256" key="1">
    <source>
        <dbReference type="SAM" id="Phobius"/>
    </source>
</evidence>
<proteinExistence type="predicted"/>
<accession>A0ABU4RBK6</accession>
<feature type="transmembrane region" description="Helical" evidence="1">
    <location>
        <begin position="32"/>
        <end position="57"/>
    </location>
</feature>
<keyword evidence="4" id="KW-1185">Reference proteome</keyword>
<feature type="transmembrane region" description="Helical" evidence="1">
    <location>
        <begin position="63"/>
        <end position="84"/>
    </location>
</feature>
<evidence type="ECO:0000313" key="3">
    <source>
        <dbReference type="EMBL" id="MDX6188860.1"/>
    </source>
</evidence>
<dbReference type="RefSeq" id="WP_230004637.1">
    <property type="nucleotide sequence ID" value="NZ_CP087134.1"/>
</dbReference>
<gene>
    <name evidence="3" type="ORF">SGQ83_05830</name>
</gene>
<keyword evidence="1" id="KW-0472">Membrane</keyword>
<sequence length="168" mass="20300">MEYEIIIKPNYTLKESLNFTFRNLFAKWNVKIVLLIATLILLIDLIHLFQISEIIIFPNGIPLFNILFPFIIFLIVPISIYLLLKKTIRNELNQQTHYIFNVDCFRIKKDLSDVKKPWNLYESILETKDYFLIKQNKYQTDFFPKRFFSEQQVIDFRELIKTLDIKKV</sequence>
<comment type="caution">
    <text evidence="3">The sequence shown here is derived from an EMBL/GenBank/DDBJ whole genome shotgun (WGS) entry which is preliminary data.</text>
</comment>
<dbReference type="EMBL" id="JAWXVI010000003">
    <property type="protein sequence ID" value="MDX6188860.1"/>
    <property type="molecule type" value="Genomic_DNA"/>
</dbReference>
<dbReference type="InterPro" id="IPR025588">
    <property type="entry name" value="YcxB-like_C"/>
</dbReference>
<name>A0ABU4RBK6_9FLAO</name>
<keyword evidence="1" id="KW-0812">Transmembrane</keyword>
<feature type="domain" description="YcxB-like C-terminal" evidence="2">
    <location>
        <begin position="117"/>
        <end position="160"/>
    </location>
</feature>
<organism evidence="3 4">
    <name type="scientific">Flavobacterium cupriresistens</name>
    <dbReference type="NCBI Taxonomy" id="2893885"/>
    <lineage>
        <taxon>Bacteria</taxon>
        <taxon>Pseudomonadati</taxon>
        <taxon>Bacteroidota</taxon>
        <taxon>Flavobacteriia</taxon>
        <taxon>Flavobacteriales</taxon>
        <taxon>Flavobacteriaceae</taxon>
        <taxon>Flavobacterium</taxon>
    </lineage>
</organism>
<dbReference type="Proteomes" id="UP001273350">
    <property type="component" value="Unassembled WGS sequence"/>
</dbReference>
<evidence type="ECO:0000313" key="4">
    <source>
        <dbReference type="Proteomes" id="UP001273350"/>
    </source>
</evidence>
<reference evidence="3 4" key="1">
    <citation type="submission" date="2023-11" db="EMBL/GenBank/DDBJ databases">
        <title>Unpublished Manusciprt.</title>
        <authorList>
            <person name="Saticioglu I.B."/>
            <person name="Ay H."/>
            <person name="Ajmi N."/>
            <person name="Altun S."/>
            <person name="Duman M."/>
        </authorList>
    </citation>
    <scope>NUCLEOTIDE SEQUENCE [LARGE SCALE GENOMIC DNA]</scope>
    <source>
        <strain evidence="3 4">Fl-318</strain>
    </source>
</reference>
<dbReference type="Pfam" id="PF14317">
    <property type="entry name" value="YcxB"/>
    <property type="match status" value="1"/>
</dbReference>
<evidence type="ECO:0000259" key="2">
    <source>
        <dbReference type="Pfam" id="PF14317"/>
    </source>
</evidence>
<protein>
    <submittedName>
        <fullName evidence="3">YcxB family protein</fullName>
    </submittedName>
</protein>